<organism evidence="2 3">
    <name type="scientific">Pelagirhabdus alkalitolerans</name>
    <dbReference type="NCBI Taxonomy" id="1612202"/>
    <lineage>
        <taxon>Bacteria</taxon>
        <taxon>Bacillati</taxon>
        <taxon>Bacillota</taxon>
        <taxon>Bacilli</taxon>
        <taxon>Bacillales</taxon>
        <taxon>Bacillaceae</taxon>
        <taxon>Pelagirhabdus</taxon>
    </lineage>
</organism>
<dbReference type="STRING" id="1612202.SAMN05421734_101310"/>
<gene>
    <name evidence="2" type="ORF">SAMN05421734_101310</name>
</gene>
<feature type="domain" description="Peptidase S9 prolyl oligopeptidase catalytic" evidence="1">
    <location>
        <begin position="115"/>
        <end position="312"/>
    </location>
</feature>
<evidence type="ECO:0000313" key="2">
    <source>
        <dbReference type="EMBL" id="SDB83437.1"/>
    </source>
</evidence>
<dbReference type="AlphaFoldDB" id="A0A1G6GN70"/>
<dbReference type="SUPFAM" id="SSF53474">
    <property type="entry name" value="alpha/beta-Hydrolases"/>
    <property type="match status" value="1"/>
</dbReference>
<dbReference type="Pfam" id="PF00326">
    <property type="entry name" value="Peptidase_S9"/>
    <property type="match status" value="1"/>
</dbReference>
<dbReference type="InterPro" id="IPR029058">
    <property type="entry name" value="AB_hydrolase_fold"/>
</dbReference>
<reference evidence="3" key="1">
    <citation type="submission" date="2016-09" db="EMBL/GenBank/DDBJ databases">
        <authorList>
            <person name="Varghese N."/>
            <person name="Submissions S."/>
        </authorList>
    </citation>
    <scope>NUCLEOTIDE SEQUENCE [LARGE SCALE GENOMIC DNA]</scope>
    <source>
        <strain evidence="3">S5</strain>
    </source>
</reference>
<accession>A0A1G6GN70</accession>
<dbReference type="GO" id="GO:0006508">
    <property type="term" value="P:proteolysis"/>
    <property type="evidence" value="ECO:0007669"/>
    <property type="project" value="InterPro"/>
</dbReference>
<sequence>MNKKMKAALAIGLGTSAGLLITSGLYFYNQSVGLKKKIAHPDYDPINVVPNDPWKDEKEWFQSVDSEWMTVTSNDQLRLSGLFIPAKTESKKIAILAHGYNGNNKEMAPFSKLFHDLDFNLLLPDARGHGESEGDYIGFGWPERRDYLVWIDELISRFGASAEIILYGISMGGATVLNVSGEDLPTNVKAVISDCAFSSVSKELAHQLRTSYKLPPHPFIPMTSFITKLKAGYWFHEAAPVEQVKKSDTPTLIIHGDADDFVPTSMAYDLYEALNTSKQLYIVPGAKHTYSYVTDKRAYEETIEHFLDTHMARTVEF</sequence>
<protein>
    <recommendedName>
        <fullName evidence="1">Peptidase S9 prolyl oligopeptidase catalytic domain-containing protein</fullName>
    </recommendedName>
</protein>
<dbReference type="InterPro" id="IPR052920">
    <property type="entry name" value="DNA-binding_regulatory"/>
</dbReference>
<name>A0A1G6GN70_9BACI</name>
<keyword evidence="3" id="KW-1185">Reference proteome</keyword>
<evidence type="ECO:0000313" key="3">
    <source>
        <dbReference type="Proteomes" id="UP000242949"/>
    </source>
</evidence>
<dbReference type="RefSeq" id="WP_218119741.1">
    <property type="nucleotide sequence ID" value="NZ_FMYI01000001.1"/>
</dbReference>
<dbReference type="InterPro" id="IPR001375">
    <property type="entry name" value="Peptidase_S9_cat"/>
</dbReference>
<dbReference type="PANTHER" id="PTHR43358:SF4">
    <property type="entry name" value="ALPHA_BETA HYDROLASE FOLD-1 DOMAIN-CONTAINING PROTEIN"/>
    <property type="match status" value="1"/>
</dbReference>
<proteinExistence type="predicted"/>
<dbReference type="GO" id="GO:0008236">
    <property type="term" value="F:serine-type peptidase activity"/>
    <property type="evidence" value="ECO:0007669"/>
    <property type="project" value="InterPro"/>
</dbReference>
<dbReference type="Gene3D" id="3.40.50.1820">
    <property type="entry name" value="alpha/beta hydrolase"/>
    <property type="match status" value="1"/>
</dbReference>
<evidence type="ECO:0000259" key="1">
    <source>
        <dbReference type="Pfam" id="PF00326"/>
    </source>
</evidence>
<dbReference type="PANTHER" id="PTHR43358">
    <property type="entry name" value="ALPHA/BETA-HYDROLASE"/>
    <property type="match status" value="1"/>
</dbReference>
<dbReference type="EMBL" id="FMYI01000001">
    <property type="protein sequence ID" value="SDB83437.1"/>
    <property type="molecule type" value="Genomic_DNA"/>
</dbReference>
<dbReference type="Proteomes" id="UP000242949">
    <property type="component" value="Unassembled WGS sequence"/>
</dbReference>